<feature type="transmembrane region" description="Helical" evidence="7">
    <location>
        <begin position="93"/>
        <end position="109"/>
    </location>
</feature>
<dbReference type="SUPFAM" id="SSF103473">
    <property type="entry name" value="MFS general substrate transporter"/>
    <property type="match status" value="1"/>
</dbReference>
<keyword evidence="4 7" id="KW-1133">Transmembrane helix</keyword>
<evidence type="ECO:0000256" key="4">
    <source>
        <dbReference type="ARBA" id="ARBA00022989"/>
    </source>
</evidence>
<dbReference type="Pfam" id="PF00083">
    <property type="entry name" value="Sugar_tr"/>
    <property type="match status" value="1"/>
</dbReference>
<evidence type="ECO:0000256" key="6">
    <source>
        <dbReference type="SAM" id="MobiDB-lite"/>
    </source>
</evidence>
<comment type="subcellular location">
    <subcellularLocation>
        <location evidence="1">Membrane</location>
        <topology evidence="1">Multi-pass membrane protein</topology>
    </subcellularLocation>
</comment>
<gene>
    <name evidence="9" type="ORF">CLO192961_LOCUS117155</name>
</gene>
<evidence type="ECO:0000313" key="9">
    <source>
        <dbReference type="EMBL" id="VUC23378.1"/>
    </source>
</evidence>
<feature type="transmembrane region" description="Helical" evidence="7">
    <location>
        <begin position="383"/>
        <end position="406"/>
    </location>
</feature>
<feature type="transmembrane region" description="Helical" evidence="7">
    <location>
        <begin position="319"/>
        <end position="336"/>
    </location>
</feature>
<feature type="compositionally biased region" description="Basic and acidic residues" evidence="6">
    <location>
        <begin position="546"/>
        <end position="559"/>
    </location>
</feature>
<dbReference type="EMBL" id="CABFNS010000705">
    <property type="protein sequence ID" value="VUC23378.1"/>
    <property type="molecule type" value="Genomic_DNA"/>
</dbReference>
<feature type="transmembrane region" description="Helical" evidence="7">
    <location>
        <begin position="196"/>
        <end position="213"/>
    </location>
</feature>
<evidence type="ECO:0000256" key="3">
    <source>
        <dbReference type="ARBA" id="ARBA00022692"/>
    </source>
</evidence>
<comment type="caution">
    <text evidence="9">The sequence shown here is derived from an EMBL/GenBank/DDBJ whole genome shotgun (WGS) entry which is preliminary data.</text>
</comment>
<comment type="similarity">
    <text evidence="2">Belongs to the major facilitator superfamily. Sugar transporter (TC 2.A.1.1) family.</text>
</comment>
<evidence type="ECO:0000256" key="5">
    <source>
        <dbReference type="ARBA" id="ARBA00023136"/>
    </source>
</evidence>
<keyword evidence="10" id="KW-1185">Reference proteome</keyword>
<evidence type="ECO:0000259" key="8">
    <source>
        <dbReference type="PROSITE" id="PS50850"/>
    </source>
</evidence>
<dbReference type="InterPro" id="IPR036259">
    <property type="entry name" value="MFS_trans_sf"/>
</dbReference>
<protein>
    <recommendedName>
        <fullName evidence="8">Major facilitator superfamily (MFS) profile domain-containing protein</fullName>
    </recommendedName>
</protein>
<feature type="domain" description="Major facilitator superfamily (MFS) profile" evidence="8">
    <location>
        <begin position="16"/>
        <end position="490"/>
    </location>
</feature>
<proteinExistence type="inferred from homology"/>
<feature type="transmembrane region" description="Helical" evidence="7">
    <location>
        <begin position="418"/>
        <end position="441"/>
    </location>
</feature>
<sequence>MVSAKEHGFNFRNFLVCWAVSLGQLGFGYPSSIIGPVLGEPSFLQAMSLVDSSGIPSAKQNQLIGAINGVFQAGGFIGILMTSWILDKYGRKMSSVYCAVLGLLGGSLLCGARDVTMFIVGRFFAGAGAWGFLACSADRTGRVAPIYTSELSPAHLRGLFVGMNGVNVAFGYSLASYMGMAFFYAKEPALQWRGPLGIALVWPILTLVILMFVPESPRWLLMKGRIDEARDVIFKLHTSKHDPEELFAHEEFSQMQAQSNLENSLDSSWRALFQRRSYRKRLLIASSFGFIGQSTAVLVINNYGPTIYKSLGFDTKDQLALQCGSNTTAAVFNFLGAAVMDRFGRRPLILLSLLGCAVALAIETAMVALYAESGTNKAGLSAGVFALYLFPAVYAMGIDVAGYTFFSELFPNHIRAKGVCVVIAVIALTDLVYLEVSATAFAEIGWKYYLVRLLYYFSSKLFLSLIYLQVFIIVTVLGTMAMYFVLPETKGIPLEDMAKLFGDTDEVILDGEEVDGAKLSSLDANSNSKGTELGLPASNAGTKSNTEIRHEEHADNIQA</sequence>
<accession>A0ABY6TY30</accession>
<dbReference type="Proteomes" id="UP000766486">
    <property type="component" value="Unassembled WGS sequence"/>
</dbReference>
<dbReference type="InterPro" id="IPR020846">
    <property type="entry name" value="MFS_dom"/>
</dbReference>
<feature type="transmembrane region" description="Helical" evidence="7">
    <location>
        <begin position="63"/>
        <end position="86"/>
    </location>
</feature>
<evidence type="ECO:0000256" key="2">
    <source>
        <dbReference type="ARBA" id="ARBA00010992"/>
    </source>
</evidence>
<dbReference type="PROSITE" id="PS50850">
    <property type="entry name" value="MFS"/>
    <property type="match status" value="1"/>
</dbReference>
<reference evidence="9 10" key="1">
    <citation type="submission" date="2019-06" db="EMBL/GenBank/DDBJ databases">
        <authorList>
            <person name="Broberg M."/>
        </authorList>
    </citation>
    <scope>NUCLEOTIDE SEQUENCE [LARGE SCALE GENOMIC DNA]</scope>
</reference>
<organism evidence="9 10">
    <name type="scientific">Bionectria ochroleuca</name>
    <name type="common">Gliocladium roseum</name>
    <dbReference type="NCBI Taxonomy" id="29856"/>
    <lineage>
        <taxon>Eukaryota</taxon>
        <taxon>Fungi</taxon>
        <taxon>Dikarya</taxon>
        <taxon>Ascomycota</taxon>
        <taxon>Pezizomycotina</taxon>
        <taxon>Sordariomycetes</taxon>
        <taxon>Hypocreomycetidae</taxon>
        <taxon>Hypocreales</taxon>
        <taxon>Bionectriaceae</taxon>
        <taxon>Clonostachys</taxon>
    </lineage>
</organism>
<feature type="transmembrane region" description="Helical" evidence="7">
    <location>
        <begin position="115"/>
        <end position="137"/>
    </location>
</feature>
<keyword evidence="5 7" id="KW-0472">Membrane</keyword>
<name>A0ABY6TY30_BIOOC</name>
<feature type="transmembrane region" description="Helical" evidence="7">
    <location>
        <begin position="282"/>
        <end position="299"/>
    </location>
</feature>
<keyword evidence="3 7" id="KW-0812">Transmembrane</keyword>
<dbReference type="Gene3D" id="1.20.1250.20">
    <property type="entry name" value="MFS general substrate transporter like domains"/>
    <property type="match status" value="1"/>
</dbReference>
<evidence type="ECO:0000256" key="1">
    <source>
        <dbReference type="ARBA" id="ARBA00004141"/>
    </source>
</evidence>
<dbReference type="InterPro" id="IPR005829">
    <property type="entry name" value="Sugar_transporter_CS"/>
</dbReference>
<dbReference type="InterPro" id="IPR050360">
    <property type="entry name" value="MFS_Sugar_Transporters"/>
</dbReference>
<feature type="region of interest" description="Disordered" evidence="6">
    <location>
        <begin position="520"/>
        <end position="559"/>
    </location>
</feature>
<feature type="transmembrane region" description="Helical" evidence="7">
    <location>
        <begin position="461"/>
        <end position="486"/>
    </location>
</feature>
<dbReference type="PANTHER" id="PTHR48022:SF11">
    <property type="entry name" value="MONOSACCHARIDE TRANSPORTER (HXT8), PUTATIVE (AFU_ORTHOLOGUE AFUA_2G08120)-RELATED"/>
    <property type="match status" value="1"/>
</dbReference>
<dbReference type="InterPro" id="IPR005828">
    <property type="entry name" value="MFS_sugar_transport-like"/>
</dbReference>
<dbReference type="PROSITE" id="PS00216">
    <property type="entry name" value="SUGAR_TRANSPORT_1"/>
    <property type="match status" value="2"/>
</dbReference>
<feature type="transmembrane region" description="Helical" evidence="7">
    <location>
        <begin position="158"/>
        <end position="184"/>
    </location>
</feature>
<evidence type="ECO:0000313" key="10">
    <source>
        <dbReference type="Proteomes" id="UP000766486"/>
    </source>
</evidence>
<evidence type="ECO:0000256" key="7">
    <source>
        <dbReference type="SAM" id="Phobius"/>
    </source>
</evidence>
<feature type="transmembrane region" description="Helical" evidence="7">
    <location>
        <begin position="348"/>
        <end position="371"/>
    </location>
</feature>
<dbReference type="PANTHER" id="PTHR48022">
    <property type="entry name" value="PLASTIDIC GLUCOSE TRANSPORTER 4"/>
    <property type="match status" value="1"/>
</dbReference>